<dbReference type="AlphaFoldDB" id="A0AAN7E692"/>
<keyword evidence="6" id="KW-0862">Zinc</keyword>
<evidence type="ECO:0000256" key="2">
    <source>
        <dbReference type="ARBA" id="ARBA00023015"/>
    </source>
</evidence>
<proteinExistence type="predicted"/>
<feature type="region of interest" description="Disordered" evidence="7">
    <location>
        <begin position="1"/>
        <end position="27"/>
    </location>
</feature>
<feature type="compositionally biased region" description="Polar residues" evidence="7">
    <location>
        <begin position="529"/>
        <end position="540"/>
    </location>
</feature>
<dbReference type="GO" id="GO:0005634">
    <property type="term" value="C:nucleus"/>
    <property type="evidence" value="ECO:0007669"/>
    <property type="project" value="UniProtKB-SubCell"/>
</dbReference>
<feature type="compositionally biased region" description="Low complexity" evidence="7">
    <location>
        <begin position="147"/>
        <end position="161"/>
    </location>
</feature>
<evidence type="ECO:0000313" key="11">
    <source>
        <dbReference type="Proteomes" id="UP001324115"/>
    </source>
</evidence>
<dbReference type="InterPro" id="IPR037472">
    <property type="entry name" value="MBD8"/>
</dbReference>
<evidence type="ECO:0000259" key="8">
    <source>
        <dbReference type="PROSITE" id="PS50157"/>
    </source>
</evidence>
<evidence type="ECO:0000256" key="4">
    <source>
        <dbReference type="ARBA" id="ARBA00023163"/>
    </source>
</evidence>
<keyword evidence="3" id="KW-0238">DNA-binding</keyword>
<dbReference type="Gene3D" id="3.30.890.10">
    <property type="entry name" value="Methyl-cpg-binding Protein 2, Chain A"/>
    <property type="match status" value="1"/>
</dbReference>
<organism evidence="10 11">
    <name type="scientific">Quercus rubra</name>
    <name type="common">Northern red oak</name>
    <name type="synonym">Quercus borealis</name>
    <dbReference type="NCBI Taxonomy" id="3512"/>
    <lineage>
        <taxon>Eukaryota</taxon>
        <taxon>Viridiplantae</taxon>
        <taxon>Streptophyta</taxon>
        <taxon>Embryophyta</taxon>
        <taxon>Tracheophyta</taxon>
        <taxon>Spermatophyta</taxon>
        <taxon>Magnoliopsida</taxon>
        <taxon>eudicotyledons</taxon>
        <taxon>Gunneridae</taxon>
        <taxon>Pentapetalae</taxon>
        <taxon>rosids</taxon>
        <taxon>fabids</taxon>
        <taxon>Fagales</taxon>
        <taxon>Fagaceae</taxon>
        <taxon>Quercus</taxon>
    </lineage>
</organism>
<evidence type="ECO:0000256" key="5">
    <source>
        <dbReference type="ARBA" id="ARBA00023242"/>
    </source>
</evidence>
<feature type="region of interest" description="Disordered" evidence="7">
    <location>
        <begin position="529"/>
        <end position="554"/>
    </location>
</feature>
<dbReference type="PANTHER" id="PTHR37701:SF19">
    <property type="entry name" value="METHYL-CPG-BINDING DOMAIN PROTEIN"/>
    <property type="match status" value="1"/>
</dbReference>
<name>A0AAN7E692_QUERU</name>
<comment type="subcellular location">
    <subcellularLocation>
        <location evidence="1">Nucleus</location>
    </subcellularLocation>
</comment>
<dbReference type="InterPro" id="IPR013087">
    <property type="entry name" value="Znf_C2H2_type"/>
</dbReference>
<keyword evidence="6" id="KW-0863">Zinc-finger</keyword>
<feature type="region of interest" description="Disordered" evidence="7">
    <location>
        <begin position="43"/>
        <end position="87"/>
    </location>
</feature>
<dbReference type="PROSITE" id="PS00028">
    <property type="entry name" value="ZINC_FINGER_C2H2_1"/>
    <property type="match status" value="2"/>
</dbReference>
<dbReference type="Proteomes" id="UP001324115">
    <property type="component" value="Unassembled WGS sequence"/>
</dbReference>
<dbReference type="Gene3D" id="3.30.160.60">
    <property type="entry name" value="Classic Zinc Finger"/>
    <property type="match status" value="1"/>
</dbReference>
<keyword evidence="4" id="KW-0804">Transcription</keyword>
<dbReference type="SMART" id="SM00355">
    <property type="entry name" value="ZnF_C2H2"/>
    <property type="match status" value="2"/>
</dbReference>
<sequence>MAMVATTTAPPPPPPPPPPSLLNQDSLSHIDLSTLSQSELHSLSLCSTSPSPSTFPSPLLPPKIDRSQFNESAGSRRQTYSRPSISAGHRRRVAGLLPTPKLPPIPADDPERVENRYIINHLKQFLNQDPRFDRFDLTLTLPSISSISIAGDNDNNNNNNNEKVSFGKRKRGRKPKLKALHLEEDYRKLEIVNKNGVVVDLEKLANAEDPFGEELRRRTVGMESEEALLGFMRELGGQWGSRRKKRKIVDAAAFGDALPVGWKLLLGIRRRDGRASIYCRRYISPTGQHFVSCQEAASYLQSFFGLRDAQWPSSQMVENIQQDYRLTSETQLVAVTQKDEDRRQEVISSSTAARVPISSEQPKEATLLGMDNLADVQIRDLFECHKCSMTFDEKDTYLQHLLSYHQRTTRRYRLGSSVGDGVIIKDGKYECQFCHKVFLERRRYNGHVGIHVRNYVRRVEEVPGTTPLPMRIESPTRDDVPSRISKMDALIEIAQNSILETSTVKPNNEPNGGSSPNQLNVVSTQEIPASNFNNDTNLGSPLSGPEMDDDSSDRTLDQDLNQLDGEHISTAENMEKTTDEVVDSKMDCCLGATTVLPAKDQNANTNEAFCKKDSLAFVNNENDISGVEQEGVPEGHLVAQFENQIICEARDNINLSCTSTLDHPKPCEVNNNIELKVGVGGINEGPSKNVVMEIVQQTSEENILQHGVSDSPMSPEQLLQKFSTFSATSDKGDQLHSVDQRHDNLTGFEELRLDEIEPLKYSTATGQESLSLQEVPMDLTYSVDMEREYASSVQFESEEVMLNMGGRHQLTTVCVWCGVEFNHEAVDAELQPDSVGFMCPTCKAKISGQYISGSPMTSHRL</sequence>
<dbReference type="PROSITE" id="PS50157">
    <property type="entry name" value="ZINC_FINGER_C2H2_2"/>
    <property type="match status" value="2"/>
</dbReference>
<evidence type="ECO:0000313" key="10">
    <source>
        <dbReference type="EMBL" id="KAK4564001.1"/>
    </source>
</evidence>
<dbReference type="PROSITE" id="PS50982">
    <property type="entry name" value="MBD"/>
    <property type="match status" value="1"/>
</dbReference>
<keyword evidence="6" id="KW-0479">Metal-binding</keyword>
<evidence type="ECO:0000256" key="3">
    <source>
        <dbReference type="ARBA" id="ARBA00023125"/>
    </source>
</evidence>
<evidence type="ECO:0000259" key="9">
    <source>
        <dbReference type="PROSITE" id="PS50982"/>
    </source>
</evidence>
<feature type="compositionally biased region" description="Polar residues" evidence="7">
    <location>
        <begin position="69"/>
        <end position="84"/>
    </location>
</feature>
<feature type="region of interest" description="Disordered" evidence="7">
    <location>
        <begin position="147"/>
        <end position="172"/>
    </location>
</feature>
<evidence type="ECO:0000256" key="1">
    <source>
        <dbReference type="ARBA" id="ARBA00004123"/>
    </source>
</evidence>
<feature type="domain" description="C2H2-type" evidence="8">
    <location>
        <begin position="382"/>
        <end position="410"/>
    </location>
</feature>
<feature type="compositionally biased region" description="Pro residues" evidence="7">
    <location>
        <begin position="9"/>
        <end position="20"/>
    </location>
</feature>
<reference evidence="10 11" key="1">
    <citation type="journal article" date="2023" name="G3 (Bethesda)">
        <title>A haplotype-resolved chromosome-scale genome for Quercus rubra L. provides insights into the genetics of adaptive traits for red oak species.</title>
        <authorList>
            <person name="Kapoor B."/>
            <person name="Jenkins J."/>
            <person name="Schmutz J."/>
            <person name="Zhebentyayeva T."/>
            <person name="Kuelheim C."/>
            <person name="Coggeshall M."/>
            <person name="Heim C."/>
            <person name="Lasky J.R."/>
            <person name="Leites L."/>
            <person name="Islam-Faridi N."/>
            <person name="Romero-Severson J."/>
            <person name="DeLeo V.L."/>
            <person name="Lucas S.M."/>
            <person name="Lazic D."/>
            <person name="Gailing O."/>
            <person name="Carlson J."/>
            <person name="Staton M."/>
        </authorList>
    </citation>
    <scope>NUCLEOTIDE SEQUENCE [LARGE SCALE GENOMIC DNA]</scope>
    <source>
        <strain evidence="10">Pseudo-F2</strain>
    </source>
</reference>
<keyword evidence="5" id="KW-0539">Nucleus</keyword>
<gene>
    <name evidence="10" type="ORF">RGQ29_006200</name>
</gene>
<dbReference type="InterPro" id="IPR016177">
    <property type="entry name" value="DNA-bd_dom_sf"/>
</dbReference>
<dbReference type="GO" id="GO:0008270">
    <property type="term" value="F:zinc ion binding"/>
    <property type="evidence" value="ECO:0007669"/>
    <property type="project" value="UniProtKB-KW"/>
</dbReference>
<dbReference type="PANTHER" id="PTHR37701">
    <property type="entry name" value="METHYL-CPG-BINDING DOMAIN-CONTAINING PROTEIN 8"/>
    <property type="match status" value="1"/>
</dbReference>
<dbReference type="GO" id="GO:0003677">
    <property type="term" value="F:DNA binding"/>
    <property type="evidence" value="ECO:0007669"/>
    <property type="project" value="UniProtKB-KW"/>
</dbReference>
<dbReference type="EMBL" id="JAXUIC010000011">
    <property type="protein sequence ID" value="KAK4564001.1"/>
    <property type="molecule type" value="Genomic_DNA"/>
</dbReference>
<comment type="caution">
    <text evidence="10">The sequence shown here is derived from an EMBL/GenBank/DDBJ whole genome shotgun (WGS) entry which is preliminary data.</text>
</comment>
<feature type="domain" description="C2H2-type" evidence="8">
    <location>
        <begin position="429"/>
        <end position="456"/>
    </location>
</feature>
<keyword evidence="2" id="KW-0805">Transcription regulation</keyword>
<evidence type="ECO:0000256" key="6">
    <source>
        <dbReference type="PROSITE-ProRule" id="PRU00042"/>
    </source>
</evidence>
<dbReference type="EMBL" id="JAXUIC010000011">
    <property type="protein sequence ID" value="KAK4564002.1"/>
    <property type="molecule type" value="Genomic_DNA"/>
</dbReference>
<evidence type="ECO:0000256" key="7">
    <source>
        <dbReference type="SAM" id="MobiDB-lite"/>
    </source>
</evidence>
<dbReference type="SUPFAM" id="SSF54171">
    <property type="entry name" value="DNA-binding domain"/>
    <property type="match status" value="1"/>
</dbReference>
<feature type="domain" description="MBD" evidence="9">
    <location>
        <begin position="248"/>
        <end position="316"/>
    </location>
</feature>
<feature type="compositionally biased region" description="Low complexity" evidence="7">
    <location>
        <begin position="43"/>
        <end position="52"/>
    </location>
</feature>
<protein>
    <submittedName>
        <fullName evidence="10">Uncharacterized protein</fullName>
    </submittedName>
</protein>
<keyword evidence="11" id="KW-1185">Reference proteome</keyword>
<accession>A0AAN7E692</accession>
<dbReference type="InterPro" id="IPR001739">
    <property type="entry name" value="Methyl_CpG_DNA-bd"/>
</dbReference>